<accession>A0A2W7BWH7</accession>
<organism evidence="2 3">
    <name type="scientific">Mesorhizobium kowhaii</name>
    <dbReference type="NCBI Taxonomy" id="1300272"/>
    <lineage>
        <taxon>Bacteria</taxon>
        <taxon>Pseudomonadati</taxon>
        <taxon>Pseudomonadota</taxon>
        <taxon>Alphaproteobacteria</taxon>
        <taxon>Hyphomicrobiales</taxon>
        <taxon>Phyllobacteriaceae</taxon>
        <taxon>Mesorhizobium</taxon>
    </lineage>
</organism>
<keyword evidence="1" id="KW-0472">Membrane</keyword>
<keyword evidence="3" id="KW-1185">Reference proteome</keyword>
<dbReference type="Proteomes" id="UP000248616">
    <property type="component" value="Unassembled WGS sequence"/>
</dbReference>
<proteinExistence type="predicted"/>
<evidence type="ECO:0000313" key="2">
    <source>
        <dbReference type="EMBL" id="PZV34937.1"/>
    </source>
</evidence>
<reference evidence="3" key="1">
    <citation type="submission" date="2017-03" db="EMBL/GenBank/DDBJ databases">
        <authorList>
            <person name="Safronova V.I."/>
            <person name="Sazanova A.L."/>
            <person name="Chirak E.R."/>
        </authorList>
    </citation>
    <scope>NUCLEOTIDE SEQUENCE [LARGE SCALE GENOMIC DNA]</scope>
    <source>
        <strain evidence="3">Ach-343</strain>
    </source>
</reference>
<dbReference type="EMBL" id="MZXV01000062">
    <property type="protein sequence ID" value="PZV34937.1"/>
    <property type="molecule type" value="Genomic_DNA"/>
</dbReference>
<dbReference type="AlphaFoldDB" id="A0A2W7BWH7"/>
<keyword evidence="1" id="KW-0812">Transmembrane</keyword>
<comment type="caution">
    <text evidence="2">The sequence shown here is derived from an EMBL/GenBank/DDBJ whole genome shotgun (WGS) entry which is preliminary data.</text>
</comment>
<feature type="transmembrane region" description="Helical" evidence="1">
    <location>
        <begin position="19"/>
        <end position="37"/>
    </location>
</feature>
<keyword evidence="1" id="KW-1133">Transmembrane helix</keyword>
<evidence type="ECO:0000313" key="3">
    <source>
        <dbReference type="Proteomes" id="UP000248616"/>
    </source>
</evidence>
<name>A0A2W7BWH7_9HYPH</name>
<evidence type="ECO:0000256" key="1">
    <source>
        <dbReference type="SAM" id="Phobius"/>
    </source>
</evidence>
<sequence>MIAVEVTAGAASASYKPTVIAAVMGIAAVASPIVSLINARAASAPALMTLFGIIAMTPRGWR</sequence>
<gene>
    <name evidence="2" type="ORF">B5V02_27940</name>
</gene>
<protein>
    <submittedName>
        <fullName evidence="2">Uncharacterized protein</fullName>
    </submittedName>
</protein>